<protein>
    <submittedName>
        <fullName evidence="3">Uncharacterized protein LOC114343674</fullName>
    </submittedName>
</protein>
<keyword evidence="2" id="KW-0472">Membrane</keyword>
<evidence type="ECO:0000256" key="2">
    <source>
        <dbReference type="SAM" id="Phobius"/>
    </source>
</evidence>
<evidence type="ECO:0000256" key="1">
    <source>
        <dbReference type="SAM" id="MobiDB-lite"/>
    </source>
</evidence>
<accession>A0A6P7H2Q6</accession>
<dbReference type="RefSeq" id="XP_028150310.1">
    <property type="nucleotide sequence ID" value="XM_028294509.1"/>
</dbReference>
<name>A0A6P7H2Q6_DIAVI</name>
<gene>
    <name evidence="3" type="primary">LOC114343674</name>
</gene>
<keyword evidence="2" id="KW-1133">Transmembrane helix</keyword>
<dbReference type="InParanoid" id="A0A6P7H2Q6"/>
<evidence type="ECO:0000313" key="3">
    <source>
        <dbReference type="RefSeq" id="XP_028150310.1"/>
    </source>
</evidence>
<proteinExistence type="predicted"/>
<sequence>MIKIFLIFLNVKICVTMIICTIGIFVLESNSLEPRPSTSKQELISYSSELASDEEGDNDLFGSDDSIADNTYMPNPSDTDSDSDMQIKQKVRRNDNKEKCDNILQADNKGIALHEDAYESEPPAKRKRGRKIIKGDTREVRKIRKSTKNSGNSYTTKTGRIARGRKSEKLMNCRKCCSTKVDEETQ</sequence>
<reference evidence="3" key="1">
    <citation type="submission" date="2025-08" db="UniProtKB">
        <authorList>
            <consortium name="RefSeq"/>
        </authorList>
    </citation>
    <scope>IDENTIFICATION</scope>
    <source>
        <tissue evidence="3">Whole insect</tissue>
    </source>
</reference>
<feature type="region of interest" description="Disordered" evidence="1">
    <location>
        <begin position="48"/>
        <end position="86"/>
    </location>
</feature>
<feature type="compositionally biased region" description="Polar residues" evidence="1">
    <location>
        <begin position="68"/>
        <end position="78"/>
    </location>
</feature>
<organism evidence="3">
    <name type="scientific">Diabrotica virgifera virgifera</name>
    <name type="common">western corn rootworm</name>
    <dbReference type="NCBI Taxonomy" id="50390"/>
    <lineage>
        <taxon>Eukaryota</taxon>
        <taxon>Metazoa</taxon>
        <taxon>Ecdysozoa</taxon>
        <taxon>Arthropoda</taxon>
        <taxon>Hexapoda</taxon>
        <taxon>Insecta</taxon>
        <taxon>Pterygota</taxon>
        <taxon>Neoptera</taxon>
        <taxon>Endopterygota</taxon>
        <taxon>Coleoptera</taxon>
        <taxon>Polyphaga</taxon>
        <taxon>Cucujiformia</taxon>
        <taxon>Chrysomeloidea</taxon>
        <taxon>Chrysomelidae</taxon>
        <taxon>Galerucinae</taxon>
        <taxon>Diabroticina</taxon>
        <taxon>Diabroticites</taxon>
        <taxon>Diabrotica</taxon>
    </lineage>
</organism>
<feature type="transmembrane region" description="Helical" evidence="2">
    <location>
        <begin position="7"/>
        <end position="27"/>
    </location>
</feature>
<dbReference type="AlphaFoldDB" id="A0A6P7H2Q6"/>
<keyword evidence="2" id="KW-0812">Transmembrane</keyword>